<dbReference type="KEGG" id="cant:NCTC13489_01802"/>
<reference evidence="2 4" key="2">
    <citation type="submission" date="2018-12" db="EMBL/GenBank/DDBJ databases">
        <authorList>
            <consortium name="Pathogen Informatics"/>
        </authorList>
    </citation>
    <scope>NUCLEOTIDE SEQUENCE [LARGE SCALE GENOMIC DNA]</scope>
    <source>
        <strain evidence="2 4">NCTC13489</strain>
    </source>
</reference>
<dbReference type="REBASE" id="289284">
    <property type="entry name" value="Can13489ORF1803P"/>
</dbReference>
<dbReference type="EMBL" id="LR134441">
    <property type="protein sequence ID" value="VEH99834.1"/>
    <property type="molecule type" value="Genomic_DNA"/>
</dbReference>
<accession>A0A448NS42</accession>
<organism evidence="2 4">
    <name type="scientific">Kaistella antarctica</name>
    <dbReference type="NCBI Taxonomy" id="266748"/>
    <lineage>
        <taxon>Bacteria</taxon>
        <taxon>Pseudomonadati</taxon>
        <taxon>Bacteroidota</taxon>
        <taxon>Flavobacteriia</taxon>
        <taxon>Flavobacteriales</taxon>
        <taxon>Weeksellaceae</taxon>
        <taxon>Chryseobacterium group</taxon>
        <taxon>Kaistella</taxon>
    </lineage>
</organism>
<sequence length="379" mass="43567">MLTGNKGEWSEIYALIKLMTDGKLFQSDINLNVDTKNVYDVIAAYKKDVGYDLTFERNEGVKVFKIEGDAKTLILEKSYSDFQDLSFLLLDGIRAGSGKTFKLPLVDSYFDELQIGKVQAGANSKADLRLRIYDHRLAKEADLGFSIKSLIGSKSTLFNPDIEGNFIYELEGFDKSLISTFNRETYNTPKITNRIRRMVTEGYIPKFSGIQSTQLRLNLKMIDGDMPEIIAWALFYRYRDKKSALIDIVNTLEDEDPLKFYEGANSLQRMYEYKLKKFLMDSAMGMTTKTPWLGEYDSFGGVIVVKKDGDLVCFHVYDINLFRNYLLNNTFLEQPGTGEDENNPGNADPLSGKKFYYGWLYEENDKCYFKLNLQVRFTK</sequence>
<reference evidence="1 3" key="1">
    <citation type="submission" date="2014-07" db="EMBL/GenBank/DDBJ databases">
        <authorList>
            <person name="Pisani N.G."/>
            <person name="Newman J.D."/>
        </authorList>
    </citation>
    <scope>NUCLEOTIDE SEQUENCE [LARGE SCALE GENOMIC DNA]</scope>
    <source>
        <strain evidence="1 3">LMG 24720</strain>
    </source>
</reference>
<dbReference type="STRING" id="266748.HY04_08790"/>
<dbReference type="Proteomes" id="UP000270036">
    <property type="component" value="Chromosome"/>
</dbReference>
<evidence type="ECO:0000313" key="3">
    <source>
        <dbReference type="Proteomes" id="UP000028349"/>
    </source>
</evidence>
<evidence type="ECO:0000313" key="1">
    <source>
        <dbReference type="EMBL" id="KEY18586.1"/>
    </source>
</evidence>
<keyword evidence="2" id="KW-0540">Nuclease</keyword>
<keyword evidence="3" id="KW-1185">Reference proteome</keyword>
<dbReference type="GO" id="GO:0004519">
    <property type="term" value="F:endonuclease activity"/>
    <property type="evidence" value="ECO:0007669"/>
    <property type="project" value="UniProtKB-KW"/>
</dbReference>
<dbReference type="RefSeq" id="WP_034718973.1">
    <property type="nucleotide sequence ID" value="NZ_FOIX01000004.1"/>
</dbReference>
<keyword evidence="2" id="KW-0378">Hydrolase</keyword>
<protein>
    <submittedName>
        <fullName evidence="2">HpaII restriction endonuclease</fullName>
    </submittedName>
</protein>
<proteinExistence type="predicted"/>
<evidence type="ECO:0000313" key="4">
    <source>
        <dbReference type="Proteomes" id="UP000270036"/>
    </source>
</evidence>
<dbReference type="Proteomes" id="UP000028349">
    <property type="component" value="Unassembled WGS sequence"/>
</dbReference>
<dbReference type="InterPro" id="IPR019062">
    <property type="entry name" value="Restrct_endonuc_II_HpaII"/>
</dbReference>
<dbReference type="EMBL" id="JPEP01000002">
    <property type="protein sequence ID" value="KEY18586.1"/>
    <property type="molecule type" value="Genomic_DNA"/>
</dbReference>
<dbReference type="Pfam" id="PF09561">
    <property type="entry name" value="RE_HpaII"/>
    <property type="match status" value="1"/>
</dbReference>
<dbReference type="OrthoDB" id="1551452at2"/>
<evidence type="ECO:0000313" key="2">
    <source>
        <dbReference type="EMBL" id="VEH99834.1"/>
    </source>
</evidence>
<name>A0A448NS42_9FLAO</name>
<dbReference type="AlphaFoldDB" id="A0A448NS42"/>
<keyword evidence="2" id="KW-0255">Endonuclease</keyword>
<gene>
    <name evidence="1" type="ORF">HY04_08790</name>
    <name evidence="2" type="ORF">NCTC13489_01802</name>
</gene>